<evidence type="ECO:0000256" key="10">
    <source>
        <dbReference type="ARBA" id="ARBA00023136"/>
    </source>
</evidence>
<evidence type="ECO:0000256" key="2">
    <source>
        <dbReference type="ARBA" id="ARBA00004673"/>
    </source>
</evidence>
<keyword evidence="7 11" id="KW-1133">Transmembrane helix</keyword>
<dbReference type="GO" id="GO:0005743">
    <property type="term" value="C:mitochondrial inner membrane"/>
    <property type="evidence" value="ECO:0007669"/>
    <property type="project" value="UniProtKB-SubCell"/>
</dbReference>
<gene>
    <name evidence="12" type="ORF">DV451_000059</name>
</gene>
<dbReference type="PANTHER" id="PTHR10707:SF10">
    <property type="entry name" value="CYTOCHROME C OXIDASE SUBUNIT 4"/>
    <property type="match status" value="1"/>
</dbReference>
<dbReference type="Proteomes" id="UP000750522">
    <property type="component" value="Unassembled WGS sequence"/>
</dbReference>
<evidence type="ECO:0000313" key="12">
    <source>
        <dbReference type="EMBL" id="KAF5105143.1"/>
    </source>
</evidence>
<name>A0A9P5GB14_GEOCN</name>
<keyword evidence="8" id="KW-0560">Oxidoreductase</keyword>
<dbReference type="InterPro" id="IPR036639">
    <property type="entry name" value="Cyt_c_oxidase_su4_sf"/>
</dbReference>
<evidence type="ECO:0000256" key="3">
    <source>
        <dbReference type="ARBA" id="ARBA00008135"/>
    </source>
</evidence>
<dbReference type="CDD" id="cd00922">
    <property type="entry name" value="Cyt_c_Oxidase_IV"/>
    <property type="match status" value="1"/>
</dbReference>
<dbReference type="FunFam" id="1.10.442.10:FF:000002">
    <property type="entry name" value="Cytochrome c oxidase subunit V"/>
    <property type="match status" value="1"/>
</dbReference>
<dbReference type="Pfam" id="PF02936">
    <property type="entry name" value="COX4"/>
    <property type="match status" value="1"/>
</dbReference>
<keyword evidence="10 11" id="KW-0472">Membrane</keyword>
<comment type="similarity">
    <text evidence="3">Belongs to the cytochrome c oxidase IV family.</text>
</comment>
<evidence type="ECO:0000313" key="13">
    <source>
        <dbReference type="Proteomes" id="UP000750522"/>
    </source>
</evidence>
<reference evidence="12" key="1">
    <citation type="journal article" date="2020" name="Front. Microbiol.">
        <title>Phenotypic and Genetic Characterization of the Cheese Ripening Yeast Geotrichum candidum.</title>
        <authorList>
            <person name="Perkins V."/>
            <person name="Vignola S."/>
            <person name="Lessard M.H."/>
            <person name="Plante P.L."/>
            <person name="Corbeil J."/>
            <person name="Dugat-Bony E."/>
            <person name="Frenette M."/>
            <person name="Labrie S."/>
        </authorList>
    </citation>
    <scope>NUCLEOTIDE SEQUENCE</scope>
    <source>
        <strain evidence="12">LMA-70</strain>
    </source>
</reference>
<keyword evidence="4 11" id="KW-0812">Transmembrane</keyword>
<evidence type="ECO:0008006" key="14">
    <source>
        <dbReference type="Google" id="ProtNLM"/>
    </source>
</evidence>
<dbReference type="GO" id="GO:0006123">
    <property type="term" value="P:mitochondrial electron transport, cytochrome c to oxygen"/>
    <property type="evidence" value="ECO:0007669"/>
    <property type="project" value="InterPro"/>
</dbReference>
<dbReference type="EMBL" id="QQZK01000001">
    <property type="protein sequence ID" value="KAF5105143.1"/>
    <property type="molecule type" value="Genomic_DNA"/>
</dbReference>
<dbReference type="GO" id="GO:0016491">
    <property type="term" value="F:oxidoreductase activity"/>
    <property type="evidence" value="ECO:0007669"/>
    <property type="project" value="UniProtKB-KW"/>
</dbReference>
<comment type="pathway">
    <text evidence="2">Energy metabolism; oxidative phosphorylation.</text>
</comment>
<evidence type="ECO:0000256" key="5">
    <source>
        <dbReference type="ARBA" id="ARBA00022792"/>
    </source>
</evidence>
<evidence type="ECO:0000256" key="7">
    <source>
        <dbReference type="ARBA" id="ARBA00022989"/>
    </source>
</evidence>
<proteinExistence type="inferred from homology"/>
<comment type="caution">
    <text evidence="12">The sequence shown here is derived from an EMBL/GenBank/DDBJ whole genome shotgun (WGS) entry which is preliminary data.</text>
</comment>
<evidence type="ECO:0000256" key="1">
    <source>
        <dbReference type="ARBA" id="ARBA00004434"/>
    </source>
</evidence>
<keyword evidence="6" id="KW-0809">Transit peptide</keyword>
<evidence type="ECO:0000256" key="8">
    <source>
        <dbReference type="ARBA" id="ARBA00023002"/>
    </source>
</evidence>
<dbReference type="SUPFAM" id="SSF81406">
    <property type="entry name" value="Mitochondrial cytochrome c oxidase subunit IV"/>
    <property type="match status" value="1"/>
</dbReference>
<protein>
    <recommendedName>
        <fullName evidence="14">Cytochrome c oxidase subunit IV</fullName>
    </recommendedName>
</protein>
<dbReference type="AlphaFoldDB" id="A0A9P5GB14"/>
<dbReference type="Gene3D" id="1.10.442.10">
    <property type="entry name" value="Cytochrome c oxidase subunit IV"/>
    <property type="match status" value="1"/>
</dbReference>
<dbReference type="InterPro" id="IPR004203">
    <property type="entry name" value="Cyt_c_oxidase_su4_fam"/>
</dbReference>
<dbReference type="PANTHER" id="PTHR10707">
    <property type="entry name" value="CYTOCHROME C OXIDASE SUBUNIT IV"/>
    <property type="match status" value="1"/>
</dbReference>
<evidence type="ECO:0000256" key="11">
    <source>
        <dbReference type="SAM" id="Phobius"/>
    </source>
</evidence>
<comment type="subcellular location">
    <subcellularLocation>
        <location evidence="1">Mitochondrion inner membrane</location>
        <topology evidence="1">Single-pass membrane protein</topology>
    </subcellularLocation>
</comment>
<reference evidence="12" key="2">
    <citation type="submission" date="2020-01" db="EMBL/GenBank/DDBJ databases">
        <authorList>
            <person name="Perkins V."/>
            <person name="Lessard M.-H."/>
            <person name="Dugat-Bony E."/>
            <person name="Frenette M."/>
            <person name="Labrie S."/>
        </authorList>
    </citation>
    <scope>NUCLEOTIDE SEQUENCE</scope>
    <source>
        <strain evidence="12">LMA-70</strain>
    </source>
</reference>
<feature type="transmembrane region" description="Helical" evidence="11">
    <location>
        <begin position="74"/>
        <end position="95"/>
    </location>
</feature>
<evidence type="ECO:0000256" key="6">
    <source>
        <dbReference type="ARBA" id="ARBA00022946"/>
    </source>
</evidence>
<keyword evidence="9" id="KW-0496">Mitochondrion</keyword>
<keyword evidence="5" id="KW-0999">Mitochondrion inner membrane</keyword>
<evidence type="ECO:0000256" key="9">
    <source>
        <dbReference type="ARBA" id="ARBA00023128"/>
    </source>
</evidence>
<organism evidence="12 13">
    <name type="scientific">Geotrichum candidum</name>
    <name type="common">Oospora lactis</name>
    <name type="synonym">Dipodascus geotrichum</name>
    <dbReference type="NCBI Taxonomy" id="1173061"/>
    <lineage>
        <taxon>Eukaryota</taxon>
        <taxon>Fungi</taxon>
        <taxon>Dikarya</taxon>
        <taxon>Ascomycota</taxon>
        <taxon>Saccharomycotina</taxon>
        <taxon>Dipodascomycetes</taxon>
        <taxon>Dipodascales</taxon>
        <taxon>Dipodascaceae</taxon>
        <taxon>Geotrichum</taxon>
    </lineage>
</organism>
<sequence length="136" mass="15304">MAHAISNPTIINLESRWEKMTSEEQEDIISQLAERQKGPWNELTPNEKRAAWYISYGSWGPRKPIHPEGEGKKIAFGIVGIVAAAGIVFSTIRYFSEGLGITMNREWQEASDEILKENNANPFRGYSQVQSPPKAN</sequence>
<dbReference type="GO" id="GO:0045277">
    <property type="term" value="C:respiratory chain complex IV"/>
    <property type="evidence" value="ECO:0007669"/>
    <property type="project" value="InterPro"/>
</dbReference>
<accession>A0A9P5GB14</accession>
<evidence type="ECO:0000256" key="4">
    <source>
        <dbReference type="ARBA" id="ARBA00022692"/>
    </source>
</evidence>